<organism evidence="2 3">
    <name type="scientific">Anncaliia algerae PRA339</name>
    <dbReference type="NCBI Taxonomy" id="1288291"/>
    <lineage>
        <taxon>Eukaryota</taxon>
        <taxon>Fungi</taxon>
        <taxon>Fungi incertae sedis</taxon>
        <taxon>Microsporidia</taxon>
        <taxon>Tubulinosematoidea</taxon>
        <taxon>Tubulinosematidae</taxon>
        <taxon>Anncaliia</taxon>
    </lineage>
</organism>
<keyword evidence="3" id="KW-1185">Reference proteome</keyword>
<accession>A0A059F076</accession>
<feature type="non-terminal residue" evidence="2">
    <location>
        <position position="1"/>
    </location>
</feature>
<protein>
    <submittedName>
        <fullName evidence="2">Uncharacterized protein</fullName>
    </submittedName>
</protein>
<feature type="transmembrane region" description="Helical" evidence="1">
    <location>
        <begin position="183"/>
        <end position="204"/>
    </location>
</feature>
<reference evidence="3" key="1">
    <citation type="submission" date="2013-02" db="EMBL/GenBank/DDBJ databases">
        <authorList>
            <consortium name="The Broad Institute Genome Sequencing Platform"/>
            <person name="Cuomo C."/>
            <person name="Becnel J."/>
            <person name="Sanscrainte N."/>
            <person name="Walker B."/>
            <person name="Young S.K."/>
            <person name="Zeng Q."/>
            <person name="Gargeya S."/>
            <person name="Fitzgerald M."/>
            <person name="Haas B."/>
            <person name="Abouelleil A."/>
            <person name="Alvarado L."/>
            <person name="Arachchi H.M."/>
            <person name="Berlin A.M."/>
            <person name="Chapman S.B."/>
            <person name="Dewar J."/>
            <person name="Goldberg J."/>
            <person name="Griggs A."/>
            <person name="Gujja S."/>
            <person name="Hansen M."/>
            <person name="Howarth C."/>
            <person name="Imamovic A."/>
            <person name="Larimer J."/>
            <person name="McCowan C."/>
            <person name="Murphy C."/>
            <person name="Neiman D."/>
            <person name="Pearson M."/>
            <person name="Priest M."/>
            <person name="Roberts A."/>
            <person name="Saif S."/>
            <person name="Shea T."/>
            <person name="Sisk P."/>
            <person name="Sykes S."/>
            <person name="Wortman J."/>
            <person name="Nusbaum C."/>
            <person name="Birren B."/>
        </authorList>
    </citation>
    <scope>NUCLEOTIDE SEQUENCE [LARGE SCALE GENOMIC DNA]</scope>
    <source>
        <strain evidence="3">PRA339</strain>
    </source>
</reference>
<keyword evidence="1" id="KW-1133">Transmembrane helix</keyword>
<dbReference type="VEuPathDB" id="MicrosporidiaDB:H312_02193"/>
<feature type="transmembrane region" description="Helical" evidence="1">
    <location>
        <begin position="101"/>
        <end position="120"/>
    </location>
</feature>
<sequence>IRMRTIFEILIILKSLYSFINYNEAYYFFTLIVFSLLLLSDFTFIKKIDKLNEKIITLLTITLLLFTYIYITLIMIILNRNIFKNISFIPLETIKIISQKYNIEILLNVISFILHITSVFKLYKDTYKINKLLILPIILKLFLSLKLLRHYYDGRYFMLLVFMIIRIYISFDKEIKLKNNNYFYNIRIMIYSFIMFIYSIAYHATIIDSLNDLELIKL</sequence>
<evidence type="ECO:0000313" key="3">
    <source>
        <dbReference type="Proteomes" id="UP000030655"/>
    </source>
</evidence>
<feature type="transmembrane region" description="Helical" evidence="1">
    <location>
        <begin position="154"/>
        <end position="171"/>
    </location>
</feature>
<reference evidence="2 3" key="2">
    <citation type="submission" date="2014-03" db="EMBL/GenBank/DDBJ databases">
        <title>The Genome Sequence of Anncaliia algerae insect isolate PRA339.</title>
        <authorList>
            <consortium name="The Broad Institute Genome Sequencing Platform"/>
            <consortium name="The Broad Institute Genome Sequencing Center for Infectious Disease"/>
            <person name="Cuomo C."/>
            <person name="Becnel J."/>
            <person name="Sanscrainte N."/>
            <person name="Walker B."/>
            <person name="Young S.K."/>
            <person name="Zeng Q."/>
            <person name="Gargeya S."/>
            <person name="Fitzgerald M."/>
            <person name="Haas B."/>
            <person name="Abouelleil A."/>
            <person name="Alvarado L."/>
            <person name="Arachchi H.M."/>
            <person name="Berlin A.M."/>
            <person name="Chapman S.B."/>
            <person name="Dewar J."/>
            <person name="Goldberg J."/>
            <person name="Griggs A."/>
            <person name="Gujja S."/>
            <person name="Hansen M."/>
            <person name="Howarth C."/>
            <person name="Imamovic A."/>
            <person name="Larimer J."/>
            <person name="McCowan C."/>
            <person name="Murphy C."/>
            <person name="Neiman D."/>
            <person name="Pearson M."/>
            <person name="Priest M."/>
            <person name="Roberts A."/>
            <person name="Saif S."/>
            <person name="Shea T."/>
            <person name="Sisk P."/>
            <person name="Sykes S."/>
            <person name="Wortman J."/>
            <person name="Nusbaum C."/>
            <person name="Birren B."/>
        </authorList>
    </citation>
    <scope>NUCLEOTIDE SEQUENCE [LARGE SCALE GENOMIC DNA]</scope>
    <source>
        <strain evidence="2 3">PRA339</strain>
    </source>
</reference>
<evidence type="ECO:0000313" key="2">
    <source>
        <dbReference type="EMBL" id="KCZ80399.1"/>
    </source>
</evidence>
<dbReference type="AlphaFoldDB" id="A0A059F076"/>
<dbReference type="EMBL" id="KK365183">
    <property type="protein sequence ID" value="KCZ80399.1"/>
    <property type="molecule type" value="Genomic_DNA"/>
</dbReference>
<name>A0A059F076_9MICR</name>
<proteinExistence type="predicted"/>
<keyword evidence="1" id="KW-0472">Membrane</keyword>
<keyword evidence="1" id="KW-0812">Transmembrane</keyword>
<feature type="transmembrane region" description="Helical" evidence="1">
    <location>
        <begin position="56"/>
        <end position="78"/>
    </location>
</feature>
<dbReference type="OrthoDB" id="10359638at2759"/>
<feature type="transmembrane region" description="Helical" evidence="1">
    <location>
        <begin position="25"/>
        <end position="44"/>
    </location>
</feature>
<evidence type="ECO:0000256" key="1">
    <source>
        <dbReference type="SAM" id="Phobius"/>
    </source>
</evidence>
<gene>
    <name evidence="2" type="ORF">H312_02193</name>
</gene>
<dbReference type="HOGENOM" id="CLU_1102541_0_0_1"/>
<dbReference type="Proteomes" id="UP000030655">
    <property type="component" value="Unassembled WGS sequence"/>
</dbReference>